<protein>
    <recommendedName>
        <fullName evidence="2">Reverse transcriptase domain-containing protein</fullName>
    </recommendedName>
</protein>
<dbReference type="PANTHER" id="PTHR31635:SF196">
    <property type="entry name" value="REVERSE TRANSCRIPTASE DOMAIN-CONTAINING PROTEIN-RELATED"/>
    <property type="match status" value="1"/>
</dbReference>
<accession>A0AAD8TPW2</accession>
<evidence type="ECO:0000313" key="3">
    <source>
        <dbReference type="EMBL" id="KAK1685647.1"/>
    </source>
</evidence>
<feature type="domain" description="Reverse transcriptase" evidence="2">
    <location>
        <begin position="1"/>
        <end position="156"/>
    </location>
</feature>
<gene>
    <name evidence="3" type="ORF">QYE76_046495</name>
</gene>
<dbReference type="Pfam" id="PF00078">
    <property type="entry name" value="RVT_1"/>
    <property type="match status" value="1"/>
</dbReference>
<organism evidence="3 4">
    <name type="scientific">Lolium multiflorum</name>
    <name type="common">Italian ryegrass</name>
    <name type="synonym">Lolium perenne subsp. multiflorum</name>
    <dbReference type="NCBI Taxonomy" id="4521"/>
    <lineage>
        <taxon>Eukaryota</taxon>
        <taxon>Viridiplantae</taxon>
        <taxon>Streptophyta</taxon>
        <taxon>Embryophyta</taxon>
        <taxon>Tracheophyta</taxon>
        <taxon>Spermatophyta</taxon>
        <taxon>Magnoliopsida</taxon>
        <taxon>Liliopsida</taxon>
        <taxon>Poales</taxon>
        <taxon>Poaceae</taxon>
        <taxon>BOP clade</taxon>
        <taxon>Pooideae</taxon>
        <taxon>Poodae</taxon>
        <taxon>Poeae</taxon>
        <taxon>Poeae Chloroplast Group 2 (Poeae type)</taxon>
        <taxon>Loliodinae</taxon>
        <taxon>Loliinae</taxon>
        <taxon>Lolium</taxon>
    </lineage>
</organism>
<keyword evidence="4" id="KW-1185">Reference proteome</keyword>
<evidence type="ECO:0000313" key="4">
    <source>
        <dbReference type="Proteomes" id="UP001231189"/>
    </source>
</evidence>
<comment type="caution">
    <text evidence="3">The sequence shown here is derived from an EMBL/GenBank/DDBJ whole genome shotgun (WGS) entry which is preliminary data.</text>
</comment>
<sequence>MGFGERFLQWIALLLYPANTKVTVNGVPGARIHHARGLRQGDPTSPMMFLIDMEVLTKIIEKVVEAQLFSNLAGISPIQRLSVYADDVVVFLKPEVQELRALHEILRIFGEASGLHVNNRKTTATLIRGSIEAGERVKEVLDCELANFPTWQHGMIARAGRLVLIKAVISARPFEVDLPHLAYTLEEWWLRAGREVQKSDRRRFDSLVTLVAWTLWKQRNARVFGNVRLQLNTEQIIDSPLVWDAGSRASNVFAQAPMDVCDDYAKCNVNTASTLFCSQ</sequence>
<evidence type="ECO:0000259" key="2">
    <source>
        <dbReference type="PROSITE" id="PS50878"/>
    </source>
</evidence>
<evidence type="ECO:0000256" key="1">
    <source>
        <dbReference type="SAM" id="SignalP"/>
    </source>
</evidence>
<dbReference type="PANTHER" id="PTHR31635">
    <property type="entry name" value="REVERSE TRANSCRIPTASE DOMAIN-CONTAINING PROTEIN-RELATED"/>
    <property type="match status" value="1"/>
</dbReference>
<dbReference type="InterPro" id="IPR043502">
    <property type="entry name" value="DNA/RNA_pol_sf"/>
</dbReference>
<name>A0AAD8TPW2_LOLMU</name>
<reference evidence="3" key="1">
    <citation type="submission" date="2023-07" db="EMBL/GenBank/DDBJ databases">
        <title>A chromosome-level genome assembly of Lolium multiflorum.</title>
        <authorList>
            <person name="Chen Y."/>
            <person name="Copetti D."/>
            <person name="Kolliker R."/>
            <person name="Studer B."/>
        </authorList>
    </citation>
    <scope>NUCLEOTIDE SEQUENCE</scope>
    <source>
        <strain evidence="3">02402/16</strain>
        <tissue evidence="3">Leaf</tissue>
    </source>
</reference>
<dbReference type="InterPro" id="IPR000477">
    <property type="entry name" value="RT_dom"/>
</dbReference>
<feature type="chain" id="PRO_5042270590" description="Reverse transcriptase domain-containing protein" evidence="1">
    <location>
        <begin position="21"/>
        <end position="279"/>
    </location>
</feature>
<keyword evidence="1" id="KW-0732">Signal</keyword>
<feature type="signal peptide" evidence="1">
    <location>
        <begin position="1"/>
        <end position="20"/>
    </location>
</feature>
<dbReference type="AlphaFoldDB" id="A0AAD8TPW2"/>
<dbReference type="EMBL" id="JAUUTY010000002">
    <property type="protein sequence ID" value="KAK1685647.1"/>
    <property type="molecule type" value="Genomic_DNA"/>
</dbReference>
<dbReference type="SUPFAM" id="SSF56672">
    <property type="entry name" value="DNA/RNA polymerases"/>
    <property type="match status" value="1"/>
</dbReference>
<dbReference type="Proteomes" id="UP001231189">
    <property type="component" value="Unassembled WGS sequence"/>
</dbReference>
<proteinExistence type="predicted"/>
<dbReference type="PROSITE" id="PS50878">
    <property type="entry name" value="RT_POL"/>
    <property type="match status" value="1"/>
</dbReference>